<evidence type="ECO:0000313" key="6">
    <source>
        <dbReference type="Proteomes" id="UP000294796"/>
    </source>
</evidence>
<dbReference type="EMBL" id="SMTF01000008">
    <property type="protein sequence ID" value="TDK23468.1"/>
    <property type="molecule type" value="Genomic_DNA"/>
</dbReference>
<dbReference type="InterPro" id="IPR011990">
    <property type="entry name" value="TPR-like_helical_dom_sf"/>
</dbReference>
<reference evidence="5 6" key="1">
    <citation type="submission" date="2019-03" db="EMBL/GenBank/DDBJ databases">
        <title>Luteimonas zhaokaii sp.nov., isolated from the rectal contents of Plateau pika in Yushu, Qinghai Province, China.</title>
        <authorList>
            <person name="Zhang G."/>
        </authorList>
    </citation>
    <scope>NUCLEOTIDE SEQUENCE [LARGE SCALE GENOMIC DNA]</scope>
    <source>
        <strain evidence="5 6">B9</strain>
    </source>
</reference>
<dbReference type="PANTHER" id="PTHR45586:SF1">
    <property type="entry name" value="LIPOPOLYSACCHARIDE ASSEMBLY PROTEIN B"/>
    <property type="match status" value="1"/>
</dbReference>
<sequence>MDRVAPEYTFSPAPQSRQGGQARRLLASAQQKLRADDDAGAEADARAALRADGKSAEAHTLLGLIATRKGQADAAGRHYAAAAELAPANAIMLGNYGAWLCGNERSEDSLAWFERALGVPGDRSAGLANYGACALMAGRTDLAERASRAALDVDPGNALALNTLAQHYYASGQYFEARAFSQRRLAAAPATPDALRLASQIEDKLGDTVAATRYVQRLRTEFPQARTAGPGEAESQ</sequence>
<feature type="repeat" description="TPR" evidence="3">
    <location>
        <begin position="56"/>
        <end position="89"/>
    </location>
</feature>
<name>A0A4R5TM72_9GAMM</name>
<dbReference type="SUPFAM" id="SSF48452">
    <property type="entry name" value="TPR-like"/>
    <property type="match status" value="1"/>
</dbReference>
<evidence type="ECO:0000256" key="3">
    <source>
        <dbReference type="PROSITE-ProRule" id="PRU00339"/>
    </source>
</evidence>
<comment type="caution">
    <text evidence="5">The sequence shown here is derived from an EMBL/GenBank/DDBJ whole genome shotgun (WGS) entry which is preliminary data.</text>
</comment>
<gene>
    <name evidence="5" type="ORF">E2F46_10435</name>
</gene>
<dbReference type="Pfam" id="PF14559">
    <property type="entry name" value="TPR_19"/>
    <property type="match status" value="1"/>
</dbReference>
<dbReference type="AlphaFoldDB" id="A0A4R5TM72"/>
<keyword evidence="2 3" id="KW-0802">TPR repeat</keyword>
<dbReference type="Gene3D" id="1.25.40.10">
    <property type="entry name" value="Tetratricopeptide repeat domain"/>
    <property type="match status" value="1"/>
</dbReference>
<feature type="region of interest" description="Disordered" evidence="4">
    <location>
        <begin position="1"/>
        <end position="39"/>
    </location>
</feature>
<evidence type="ECO:0000256" key="4">
    <source>
        <dbReference type="SAM" id="MobiDB-lite"/>
    </source>
</evidence>
<evidence type="ECO:0000256" key="1">
    <source>
        <dbReference type="ARBA" id="ARBA00022737"/>
    </source>
</evidence>
<dbReference type="PROSITE" id="PS50005">
    <property type="entry name" value="TPR"/>
    <property type="match status" value="1"/>
</dbReference>
<evidence type="ECO:0000256" key="2">
    <source>
        <dbReference type="ARBA" id="ARBA00022803"/>
    </source>
</evidence>
<dbReference type="Proteomes" id="UP000294796">
    <property type="component" value="Unassembled WGS sequence"/>
</dbReference>
<organism evidence="5 6">
    <name type="scientific">Luteimonas aestuarii</name>
    <dbReference type="NCBI Taxonomy" id="453837"/>
    <lineage>
        <taxon>Bacteria</taxon>
        <taxon>Pseudomonadati</taxon>
        <taxon>Pseudomonadota</taxon>
        <taxon>Gammaproteobacteria</taxon>
        <taxon>Lysobacterales</taxon>
        <taxon>Lysobacteraceae</taxon>
        <taxon>Luteimonas</taxon>
    </lineage>
</organism>
<protein>
    <submittedName>
        <fullName evidence="5">Tetratricopeptide repeat protein</fullName>
    </submittedName>
</protein>
<dbReference type="PANTHER" id="PTHR45586">
    <property type="entry name" value="TPR REPEAT-CONTAINING PROTEIN PA4667"/>
    <property type="match status" value="1"/>
</dbReference>
<dbReference type="InterPro" id="IPR019734">
    <property type="entry name" value="TPR_rpt"/>
</dbReference>
<evidence type="ECO:0000313" key="5">
    <source>
        <dbReference type="EMBL" id="TDK23468.1"/>
    </source>
</evidence>
<dbReference type="InterPro" id="IPR051012">
    <property type="entry name" value="CellSynth/LPSAsmb/PSIAsmb"/>
</dbReference>
<dbReference type="OrthoDB" id="9814042at2"/>
<proteinExistence type="predicted"/>
<dbReference type="SMART" id="SM00028">
    <property type="entry name" value="TPR"/>
    <property type="match status" value="3"/>
</dbReference>
<accession>A0A4R5TM72</accession>
<keyword evidence="6" id="KW-1185">Reference proteome</keyword>
<keyword evidence="1" id="KW-0677">Repeat</keyword>